<keyword evidence="2" id="KW-1185">Reference proteome</keyword>
<organism evidence="1 2">
    <name type="scientific">Dermatophagoides farinae</name>
    <name type="common">American house dust mite</name>
    <dbReference type="NCBI Taxonomy" id="6954"/>
    <lineage>
        <taxon>Eukaryota</taxon>
        <taxon>Metazoa</taxon>
        <taxon>Ecdysozoa</taxon>
        <taxon>Arthropoda</taxon>
        <taxon>Chelicerata</taxon>
        <taxon>Arachnida</taxon>
        <taxon>Acari</taxon>
        <taxon>Acariformes</taxon>
        <taxon>Sarcoptiformes</taxon>
        <taxon>Astigmata</taxon>
        <taxon>Psoroptidia</taxon>
        <taxon>Analgoidea</taxon>
        <taxon>Pyroglyphidae</taxon>
        <taxon>Dermatophagoidinae</taxon>
        <taxon>Dermatophagoides</taxon>
    </lineage>
</organism>
<sequence>MELSTQISFTGNVNTSKKYYMFNTCSSMLIVLLMDILQKSGRTLQFVAITTLRIIFIAGPRNWLNMPIILPKFGPGSLLLPSFVFFRPGGYIFDNK</sequence>
<reference evidence="1" key="1">
    <citation type="submission" date="2013-05" db="EMBL/GenBank/DDBJ databases">
        <authorList>
            <person name="Yim A.K.Y."/>
            <person name="Chan T.F."/>
            <person name="Ji K.M."/>
            <person name="Liu X.Y."/>
            <person name="Zhou J.W."/>
            <person name="Li R.Q."/>
            <person name="Yang K.Y."/>
            <person name="Li J."/>
            <person name="Li M."/>
            <person name="Law P.T.W."/>
            <person name="Wu Y.L."/>
            <person name="Cai Z.L."/>
            <person name="Qin H."/>
            <person name="Bao Y."/>
            <person name="Leung R.K.K."/>
            <person name="Ng P.K.S."/>
            <person name="Zou J."/>
            <person name="Zhong X.J."/>
            <person name="Ran P.X."/>
            <person name="Zhong N.S."/>
            <person name="Liu Z.G."/>
            <person name="Tsui S.K.W."/>
        </authorList>
    </citation>
    <scope>NUCLEOTIDE SEQUENCE</scope>
    <source>
        <strain evidence="1">Derf</strain>
        <tissue evidence="1">Whole organism</tissue>
    </source>
</reference>
<name>A0A922I9M8_DERFA</name>
<evidence type="ECO:0000313" key="2">
    <source>
        <dbReference type="Proteomes" id="UP000790347"/>
    </source>
</evidence>
<protein>
    <submittedName>
        <fullName evidence="1">Uncharacterized protein</fullName>
    </submittedName>
</protein>
<comment type="caution">
    <text evidence="1">The sequence shown here is derived from an EMBL/GenBank/DDBJ whole genome shotgun (WGS) entry which is preliminary data.</text>
</comment>
<proteinExistence type="predicted"/>
<evidence type="ECO:0000313" key="1">
    <source>
        <dbReference type="EMBL" id="KAH9527494.1"/>
    </source>
</evidence>
<reference evidence="1" key="2">
    <citation type="journal article" date="2022" name="Res Sq">
        <title>Comparative Genomics Reveals Insights into the Divergent Evolution of Astigmatic Mites and Household Pest Adaptations.</title>
        <authorList>
            <person name="Xiong Q."/>
            <person name="Wan A.T.-Y."/>
            <person name="Liu X.-Y."/>
            <person name="Fung C.S.-H."/>
            <person name="Xiao X."/>
            <person name="Malainual N."/>
            <person name="Hou J."/>
            <person name="Wang L."/>
            <person name="Wang M."/>
            <person name="Yang K."/>
            <person name="Cui Y."/>
            <person name="Leung E."/>
            <person name="Nong W."/>
            <person name="Shin S.-K."/>
            <person name="Au S."/>
            <person name="Jeong K.Y."/>
            <person name="Chew F.T."/>
            <person name="Hui J."/>
            <person name="Leung T.F."/>
            <person name="Tungtrongchitr A."/>
            <person name="Zhong N."/>
            <person name="Liu Z."/>
            <person name="Tsui S."/>
        </authorList>
    </citation>
    <scope>NUCLEOTIDE SEQUENCE</scope>
    <source>
        <strain evidence="1">Derf</strain>
        <tissue evidence="1">Whole organism</tissue>
    </source>
</reference>
<accession>A0A922I9M8</accession>
<dbReference type="AlphaFoldDB" id="A0A922I9M8"/>
<dbReference type="Proteomes" id="UP000790347">
    <property type="component" value="Unassembled WGS sequence"/>
</dbReference>
<dbReference type="EMBL" id="ASGP02000001">
    <property type="protein sequence ID" value="KAH9527494.1"/>
    <property type="molecule type" value="Genomic_DNA"/>
</dbReference>
<gene>
    <name evidence="1" type="ORF">DERF_001504</name>
</gene>